<dbReference type="InterPro" id="IPR036677">
    <property type="entry name" value="EutN_CcmL_sf"/>
</dbReference>
<dbReference type="Pfam" id="PF03319">
    <property type="entry name" value="EutN_CcmL"/>
    <property type="match status" value="1"/>
</dbReference>
<name>A0A506V7N3_9GAMM</name>
<evidence type="ECO:0000313" key="4">
    <source>
        <dbReference type="EMBL" id="TPW41489.1"/>
    </source>
</evidence>
<dbReference type="Gene3D" id="2.40.50.220">
    <property type="entry name" value="EutN/Ccml"/>
    <property type="match status" value="1"/>
</dbReference>
<dbReference type="InterPro" id="IPR004992">
    <property type="entry name" value="EutN_CcmL"/>
</dbReference>
<reference evidence="4 5" key="1">
    <citation type="submission" date="2019-06" db="EMBL/GenBank/DDBJ databases">
        <authorList>
            <person name="Yang Y."/>
        </authorList>
    </citation>
    <scope>NUCLEOTIDE SEQUENCE [LARGE SCALE GENOMIC DNA]</scope>
    <source>
        <strain evidence="4 5">BIT-26</strain>
    </source>
</reference>
<dbReference type="RefSeq" id="WP_141176921.1">
    <property type="nucleotide sequence ID" value="NZ_JBHUFX010000005.1"/>
</dbReference>
<keyword evidence="3" id="KW-1283">Bacterial microcompartment</keyword>
<dbReference type="GO" id="GO:0031469">
    <property type="term" value="C:bacterial microcompartment"/>
    <property type="evidence" value="ECO:0007669"/>
    <property type="project" value="UniProtKB-SubCell"/>
</dbReference>
<dbReference type="PANTHER" id="PTHR36539">
    <property type="entry name" value="ETHANOLAMINE UTILIZATION PROTEIN EUTN"/>
    <property type="match status" value="1"/>
</dbReference>
<gene>
    <name evidence="4" type="ORF">FKM52_14685</name>
</gene>
<comment type="similarity">
    <text evidence="1">Belongs to the CcmL/EutN family.</text>
</comment>
<dbReference type="EMBL" id="VHQI01000008">
    <property type="protein sequence ID" value="TPW41489.1"/>
    <property type="molecule type" value="Genomic_DNA"/>
</dbReference>
<comment type="subcellular location">
    <subcellularLocation>
        <location evidence="2">Bacterial microcompartment</location>
    </subcellularLocation>
</comment>
<evidence type="ECO:0000256" key="3">
    <source>
        <dbReference type="ARBA" id="ARBA00024446"/>
    </source>
</evidence>
<dbReference type="AlphaFoldDB" id="A0A506V7N3"/>
<accession>A0A506V7N3</accession>
<evidence type="ECO:0000313" key="5">
    <source>
        <dbReference type="Proteomes" id="UP000319523"/>
    </source>
</evidence>
<proteinExistence type="inferred from homology"/>
<dbReference type="CDD" id="cd01614">
    <property type="entry name" value="EutN_CcmL"/>
    <property type="match status" value="1"/>
</dbReference>
<protein>
    <submittedName>
        <fullName evidence="4">Ethanolamine utilization protein EutN</fullName>
    </submittedName>
</protein>
<keyword evidence="5" id="KW-1185">Reference proteome</keyword>
<evidence type="ECO:0000256" key="1">
    <source>
        <dbReference type="ARBA" id="ARBA00023608"/>
    </source>
</evidence>
<dbReference type="Proteomes" id="UP000319523">
    <property type="component" value="Unassembled WGS sequence"/>
</dbReference>
<organism evidence="4 5">
    <name type="scientific">Mixta tenebrionis</name>
    <dbReference type="NCBI Taxonomy" id="2562439"/>
    <lineage>
        <taxon>Bacteria</taxon>
        <taxon>Pseudomonadati</taxon>
        <taxon>Pseudomonadota</taxon>
        <taxon>Gammaproteobacteria</taxon>
        <taxon>Enterobacterales</taxon>
        <taxon>Erwiniaceae</taxon>
        <taxon>Mixta</taxon>
    </lineage>
</organism>
<dbReference type="PROSITE" id="PS51932">
    <property type="entry name" value="BMV"/>
    <property type="match status" value="1"/>
</dbReference>
<comment type="caution">
    <text evidence="4">The sequence shown here is derived from an EMBL/GenBank/DDBJ whole genome shotgun (WGS) entry which is preliminary data.</text>
</comment>
<dbReference type="OrthoDB" id="196195at2"/>
<dbReference type="SUPFAM" id="SSF159133">
    <property type="entry name" value="EutN/CcmL-like"/>
    <property type="match status" value="1"/>
</dbReference>
<dbReference type="PANTHER" id="PTHR36539:SF1">
    <property type="entry name" value="BACTERIAL MICROCOMPARTMENT SHELL VERTEX PROTEIN EUTN"/>
    <property type="match status" value="1"/>
</dbReference>
<evidence type="ECO:0000256" key="2">
    <source>
        <dbReference type="ARBA" id="ARBA00024322"/>
    </source>
</evidence>
<sequence length="98" mass="10122">MYLAKVTGALVSTTKHASLYGAKLLMVVPLNERHQPSGTAQVAVDFVGAGNGETVIVTTGSSARMSAAQENSVIDAAVVGIVDALDCFSLTAKQEEKL</sequence>